<dbReference type="GO" id="GO:0016020">
    <property type="term" value="C:membrane"/>
    <property type="evidence" value="ECO:0007669"/>
    <property type="project" value="InterPro"/>
</dbReference>
<feature type="transmembrane region" description="Helical" evidence="1">
    <location>
        <begin position="17"/>
        <end position="35"/>
    </location>
</feature>
<protein>
    <submittedName>
        <fullName evidence="2">Membrane protein</fullName>
    </submittedName>
</protein>
<dbReference type="PROSITE" id="PS51257">
    <property type="entry name" value="PROKAR_LIPOPROTEIN"/>
    <property type="match status" value="1"/>
</dbReference>
<evidence type="ECO:0000313" key="3">
    <source>
        <dbReference type="Proteomes" id="UP000035909"/>
    </source>
</evidence>
<reference evidence="2 3" key="1">
    <citation type="submission" date="2015-05" db="EMBL/GenBank/DDBJ databases">
        <title>Photobacterium galathea sp. nov.</title>
        <authorList>
            <person name="Machado H."/>
            <person name="Gram L."/>
        </authorList>
    </citation>
    <scope>NUCLEOTIDE SEQUENCE [LARGE SCALE GENOMIC DNA]</scope>
    <source>
        <strain evidence="2 3">DSM 22954</strain>
    </source>
</reference>
<dbReference type="InterPro" id="IPR035288">
    <property type="entry name" value="ToxS"/>
</dbReference>
<keyword evidence="1" id="KW-0472">Membrane</keyword>
<keyword evidence="1" id="KW-1133">Transmembrane helix</keyword>
<comment type="caution">
    <text evidence="2">The sequence shown here is derived from an EMBL/GenBank/DDBJ whole genome shotgun (WGS) entry which is preliminary data.</text>
</comment>
<dbReference type="STRING" id="320778.ABT57_23975"/>
<keyword evidence="3" id="KW-1185">Reference proteome</keyword>
<dbReference type="PATRIC" id="fig|320778.3.peg.5127"/>
<dbReference type="Proteomes" id="UP000035909">
    <property type="component" value="Unassembled WGS sequence"/>
</dbReference>
<proteinExistence type="predicted"/>
<evidence type="ECO:0000313" key="2">
    <source>
        <dbReference type="EMBL" id="KLV04303.1"/>
    </source>
</evidence>
<keyword evidence="1" id="KW-0812">Transmembrane</keyword>
<dbReference type="EMBL" id="LDOU01000035">
    <property type="protein sequence ID" value="KLV04303.1"/>
    <property type="molecule type" value="Genomic_DNA"/>
</dbReference>
<name>A0A0J1GXA8_9GAMM</name>
<dbReference type="AlphaFoldDB" id="A0A0J1GXA8"/>
<dbReference type="RefSeq" id="WP_047887790.1">
    <property type="nucleotide sequence ID" value="NZ_CP071325.1"/>
</dbReference>
<accession>A0A0J1GXA8</accession>
<evidence type="ECO:0000256" key="1">
    <source>
        <dbReference type="SAM" id="Phobius"/>
    </source>
</evidence>
<organism evidence="2 3">
    <name type="scientific">Photobacterium ganghwense</name>
    <dbReference type="NCBI Taxonomy" id="320778"/>
    <lineage>
        <taxon>Bacteria</taxon>
        <taxon>Pseudomonadati</taxon>
        <taxon>Pseudomonadota</taxon>
        <taxon>Gammaproteobacteria</taxon>
        <taxon>Vibrionales</taxon>
        <taxon>Vibrionaceae</taxon>
        <taxon>Photobacterium</taxon>
    </lineage>
</organism>
<gene>
    <name evidence="2" type="ORF">ABT57_23975</name>
</gene>
<sequence length="182" mass="20799">MSVTIKPSALKFLAAKYWAFILLGISCLFSGWLYFSSDYKLEQLLTSREWHANSVSRIKDTTLEELGMLRQVEQTSHVIYLPNNTYSRITVLKLFSDEATPLTLHISESGNWDVSGGYLLTKPLEFKDITSGHNLDFKPKHLSIVKQIFRMDAEQSRRVDIRNDKSILLTSLSFGSTILYSL</sequence>
<dbReference type="Pfam" id="PF17323">
    <property type="entry name" value="ToxS"/>
    <property type="match status" value="1"/>
</dbReference>